<dbReference type="EMBL" id="HG992337">
    <property type="protein sequence ID" value="CAE6686271.1"/>
    <property type="molecule type" value="Genomic_DNA"/>
</dbReference>
<name>A0AAU9I2H9_9XANT</name>
<evidence type="ECO:0000313" key="3">
    <source>
        <dbReference type="Proteomes" id="UP000835242"/>
    </source>
</evidence>
<evidence type="ECO:0000256" key="1">
    <source>
        <dbReference type="SAM" id="Phobius"/>
    </source>
</evidence>
<accession>A0AAU9I2H9</accession>
<dbReference type="Proteomes" id="UP000835242">
    <property type="component" value="Chromosome"/>
</dbReference>
<keyword evidence="1" id="KW-1133">Transmembrane helix</keyword>
<sequence>MWKVTRGAFRLSRDNVEVTGQLSPFLRFCIGISIVAFAITPLVYVILSS</sequence>
<dbReference type="AlphaFoldDB" id="A0AAU9I2H9"/>
<proteinExistence type="predicted"/>
<organism evidence="2 3">
    <name type="scientific">Xanthomonas arboricola</name>
    <dbReference type="NCBI Taxonomy" id="56448"/>
    <lineage>
        <taxon>Bacteria</taxon>
        <taxon>Pseudomonadati</taxon>
        <taxon>Pseudomonadota</taxon>
        <taxon>Gammaproteobacteria</taxon>
        <taxon>Lysobacterales</taxon>
        <taxon>Lysobacteraceae</taxon>
        <taxon>Xanthomonas</taxon>
    </lineage>
</organism>
<reference evidence="2 3" key="1">
    <citation type="submission" date="2021-02" db="EMBL/GenBank/DDBJ databases">
        <authorList>
            <person name="Pothier F. J."/>
        </authorList>
    </citation>
    <scope>NUCLEOTIDE SEQUENCE [LARGE SCALE GENOMIC DNA]</scope>
    <source>
        <strain evidence="2 3">1314c</strain>
    </source>
</reference>
<evidence type="ECO:0000313" key="2">
    <source>
        <dbReference type="EMBL" id="CAE6686263.1"/>
    </source>
</evidence>
<gene>
    <name evidence="2" type="ORF">XA1314C_00470</name>
</gene>
<keyword evidence="1" id="KW-0472">Membrane</keyword>
<dbReference type="EMBL" id="HG992337">
    <property type="protein sequence ID" value="CAE6686263.1"/>
    <property type="molecule type" value="Genomic_DNA"/>
</dbReference>
<protein>
    <submittedName>
        <fullName evidence="2">Uncharacterized protein</fullName>
    </submittedName>
</protein>
<keyword evidence="1" id="KW-0812">Transmembrane</keyword>
<feature type="transmembrane region" description="Helical" evidence="1">
    <location>
        <begin position="25"/>
        <end position="47"/>
    </location>
</feature>